<feature type="region of interest" description="Disordered" evidence="1">
    <location>
        <begin position="1"/>
        <end position="37"/>
    </location>
</feature>
<organism evidence="2 3">
    <name type="scientific">Deinandra increscens subsp. villosa</name>
    <dbReference type="NCBI Taxonomy" id="3103831"/>
    <lineage>
        <taxon>Eukaryota</taxon>
        <taxon>Viridiplantae</taxon>
        <taxon>Streptophyta</taxon>
        <taxon>Embryophyta</taxon>
        <taxon>Tracheophyta</taxon>
        <taxon>Spermatophyta</taxon>
        <taxon>Magnoliopsida</taxon>
        <taxon>eudicotyledons</taxon>
        <taxon>Gunneridae</taxon>
        <taxon>Pentapetalae</taxon>
        <taxon>asterids</taxon>
        <taxon>campanulids</taxon>
        <taxon>Asterales</taxon>
        <taxon>Asteraceae</taxon>
        <taxon>Asteroideae</taxon>
        <taxon>Heliantheae alliance</taxon>
        <taxon>Madieae</taxon>
        <taxon>Madiinae</taxon>
        <taxon>Deinandra</taxon>
    </lineage>
</organism>
<name>A0AAP0GND1_9ASTR</name>
<evidence type="ECO:0008006" key="4">
    <source>
        <dbReference type="Google" id="ProtNLM"/>
    </source>
</evidence>
<dbReference type="Proteomes" id="UP001408789">
    <property type="component" value="Unassembled WGS sequence"/>
</dbReference>
<dbReference type="InterPro" id="IPR038765">
    <property type="entry name" value="Papain-like_cys_pep_sf"/>
</dbReference>
<accession>A0AAP0GND1</accession>
<gene>
    <name evidence="2" type="ORF">SSX86_024819</name>
</gene>
<dbReference type="SUPFAM" id="SSF54001">
    <property type="entry name" value="Cysteine proteinases"/>
    <property type="match status" value="1"/>
</dbReference>
<protein>
    <recommendedName>
        <fullName evidence="4">Ubiquitin-like protease family profile domain-containing protein</fullName>
    </recommendedName>
</protein>
<keyword evidence="3" id="KW-1185">Reference proteome</keyword>
<evidence type="ECO:0000313" key="3">
    <source>
        <dbReference type="Proteomes" id="UP001408789"/>
    </source>
</evidence>
<dbReference type="EMBL" id="JBCNJP010000025">
    <property type="protein sequence ID" value="KAK9053745.1"/>
    <property type="molecule type" value="Genomic_DNA"/>
</dbReference>
<evidence type="ECO:0000313" key="2">
    <source>
        <dbReference type="EMBL" id="KAK9053745.1"/>
    </source>
</evidence>
<reference evidence="2 3" key="1">
    <citation type="submission" date="2024-04" db="EMBL/GenBank/DDBJ databases">
        <title>The reference genome of an endangered Asteraceae, Deinandra increscens subsp. villosa, native to the Central Coast of California.</title>
        <authorList>
            <person name="Guilliams M."/>
            <person name="Hasenstab-Lehman K."/>
            <person name="Meyer R."/>
            <person name="Mcevoy S."/>
        </authorList>
    </citation>
    <scope>NUCLEOTIDE SEQUENCE [LARGE SCALE GENOMIC DNA]</scope>
    <source>
        <tissue evidence="2">Leaf</tissue>
    </source>
</reference>
<dbReference type="AlphaFoldDB" id="A0AAP0GND1"/>
<evidence type="ECO:0000256" key="1">
    <source>
        <dbReference type="SAM" id="MobiDB-lite"/>
    </source>
</evidence>
<dbReference type="Gene3D" id="3.40.395.10">
    <property type="entry name" value="Adenoviral Proteinase, Chain A"/>
    <property type="match status" value="1"/>
</dbReference>
<sequence>MISAKTTCSGPVISPKKSSNREIPSTETTGALAHPETKNPDLHFQSPVLMFNHQIVYLPISFIIVFSNHQIVNVQPSSSGFQYLGSYGIWVSISWYLLPLPRIPTVGSGVQSSGDTKMVGASKLEDDEMMKKLDGTGISCLDVACDEAACDDVTIKGKISIGDDFVIDVPEGNRCADKKDRAKENEENCGDTVALDENAIACAGNGQIRNYGGRMNSDDRLAIFRQMMDNTLKAAGLKSLKGIDLVFIPYVFAGGYYLLCFKLSNPEIYLIDDNKNLDADHNNIYFGWPEMLRDVFAGYLKEKKHPRASRIKGSELNCLQMPWMDTDNYVDSGVYVMRHMETFEGTEVRQWKCLLSNEALPRQMELNDLRRKYVAKMVLHPMNTEKMRVEVEMRAYMDNDLNVRRAIRDAAFKKIKGMLKVLEKFEENKLR</sequence>
<proteinExistence type="predicted"/>
<comment type="caution">
    <text evidence="2">The sequence shown here is derived from an EMBL/GenBank/DDBJ whole genome shotgun (WGS) entry which is preliminary data.</text>
</comment>